<dbReference type="GO" id="GO:0016747">
    <property type="term" value="F:acyltransferase activity, transferring groups other than amino-acyl groups"/>
    <property type="evidence" value="ECO:0007669"/>
    <property type="project" value="InterPro"/>
</dbReference>
<comment type="caution">
    <text evidence="4">The sequence shown here is derived from an EMBL/GenBank/DDBJ whole genome shotgun (WGS) entry which is preliminary data.</text>
</comment>
<gene>
    <name evidence="4" type="ORF">ABB55_27535</name>
</gene>
<sequence>MTTDAIRILPTAPEHRAAWDDLYAGYADFYRVTQTPAMRDTVWSWLMDPAHQVEGLVAVDAAGRPVGIAHFRAFARPLSATTGGFLDDLFVSEAARGSGAADALIGRIAEIGRARGWSVIRWITAEDNARARKVYDRLAMKTRWVTYDLAL</sequence>
<dbReference type="STRING" id="665126.ABB55_27535"/>
<name>A0A0P6W8N4_9HYPH</name>
<proteinExistence type="predicted"/>
<evidence type="ECO:0000313" key="4">
    <source>
        <dbReference type="EMBL" id="KPL55525.1"/>
    </source>
</evidence>
<keyword evidence="2" id="KW-0012">Acyltransferase</keyword>
<reference evidence="4 5" key="1">
    <citation type="submission" date="2015-09" db="EMBL/GenBank/DDBJ databases">
        <authorList>
            <person name="Jackson K.R."/>
            <person name="Lunt B.L."/>
            <person name="Fisher J.N.B."/>
            <person name="Gardner A.V."/>
            <person name="Bailey M.E."/>
            <person name="Deus L.M."/>
            <person name="Earl A.S."/>
            <person name="Gibby P.D."/>
            <person name="Hartmann K.A."/>
            <person name="Liu J.E."/>
            <person name="Manci A.M."/>
            <person name="Nielsen D.A."/>
            <person name="Solomon M.B."/>
            <person name="Breakwell D.P."/>
            <person name="Burnett S.H."/>
            <person name="Grose J.H."/>
        </authorList>
    </citation>
    <scope>NUCLEOTIDE SEQUENCE [LARGE SCALE GENOMIC DNA]</scope>
    <source>
        <strain evidence="4 5">16</strain>
    </source>
</reference>
<evidence type="ECO:0000259" key="3">
    <source>
        <dbReference type="PROSITE" id="PS51186"/>
    </source>
</evidence>
<dbReference type="CDD" id="cd04301">
    <property type="entry name" value="NAT_SF"/>
    <property type="match status" value="1"/>
</dbReference>
<dbReference type="Gene3D" id="3.40.630.30">
    <property type="match status" value="1"/>
</dbReference>
<dbReference type="PANTHER" id="PTHR43877">
    <property type="entry name" value="AMINOALKYLPHOSPHONATE N-ACETYLTRANSFERASE-RELATED-RELATED"/>
    <property type="match status" value="1"/>
</dbReference>
<dbReference type="InterPro" id="IPR016181">
    <property type="entry name" value="Acyl_CoA_acyltransferase"/>
</dbReference>
<dbReference type="Pfam" id="PF00583">
    <property type="entry name" value="Acetyltransf_1"/>
    <property type="match status" value="1"/>
</dbReference>
<feature type="domain" description="N-acetyltransferase" evidence="3">
    <location>
        <begin position="6"/>
        <end position="151"/>
    </location>
</feature>
<reference evidence="4 5" key="2">
    <citation type="submission" date="2015-10" db="EMBL/GenBank/DDBJ databases">
        <title>Draft Genome Sequence of Prosthecomicrobium hirschii ATCC 27832.</title>
        <authorList>
            <person name="Daniel J."/>
            <person name="Givan S.A."/>
            <person name="Brun Y.V."/>
            <person name="Brown P.J."/>
        </authorList>
    </citation>
    <scope>NUCLEOTIDE SEQUENCE [LARGE SCALE GENOMIC DNA]</scope>
    <source>
        <strain evidence="4 5">16</strain>
    </source>
</reference>
<dbReference type="InterPro" id="IPR050832">
    <property type="entry name" value="Bact_Acetyltransf"/>
</dbReference>
<dbReference type="EMBL" id="LJYW01000001">
    <property type="protein sequence ID" value="KPL55525.1"/>
    <property type="molecule type" value="Genomic_DNA"/>
</dbReference>
<protein>
    <submittedName>
        <fullName evidence="4">Acetyltransferase</fullName>
    </submittedName>
</protein>
<evidence type="ECO:0000256" key="1">
    <source>
        <dbReference type="ARBA" id="ARBA00022679"/>
    </source>
</evidence>
<dbReference type="InterPro" id="IPR000182">
    <property type="entry name" value="GNAT_dom"/>
</dbReference>
<organism evidence="4 5">
    <name type="scientific">Prosthecodimorpha hirschii</name>
    <dbReference type="NCBI Taxonomy" id="665126"/>
    <lineage>
        <taxon>Bacteria</taxon>
        <taxon>Pseudomonadati</taxon>
        <taxon>Pseudomonadota</taxon>
        <taxon>Alphaproteobacteria</taxon>
        <taxon>Hyphomicrobiales</taxon>
        <taxon>Ancalomicrobiaceae</taxon>
        <taxon>Prosthecodimorpha</taxon>
    </lineage>
</organism>
<dbReference type="Proteomes" id="UP000048984">
    <property type="component" value="Unassembled WGS sequence"/>
</dbReference>
<keyword evidence="1 4" id="KW-0808">Transferase</keyword>
<evidence type="ECO:0000313" key="5">
    <source>
        <dbReference type="Proteomes" id="UP000048984"/>
    </source>
</evidence>
<dbReference type="SUPFAM" id="SSF55729">
    <property type="entry name" value="Acyl-CoA N-acyltransferases (Nat)"/>
    <property type="match status" value="1"/>
</dbReference>
<keyword evidence="5" id="KW-1185">Reference proteome</keyword>
<dbReference type="AlphaFoldDB" id="A0A0P6W8N4"/>
<evidence type="ECO:0000256" key="2">
    <source>
        <dbReference type="ARBA" id="ARBA00023315"/>
    </source>
</evidence>
<accession>A0A0P6W8N4</accession>
<dbReference type="RefSeq" id="WP_054361693.1">
    <property type="nucleotide sequence ID" value="NZ_LJYW01000001.1"/>
</dbReference>
<dbReference type="PROSITE" id="PS51186">
    <property type="entry name" value="GNAT"/>
    <property type="match status" value="1"/>
</dbReference>